<dbReference type="PANTHER" id="PTHR31302">
    <property type="entry name" value="TRANSMEMBRANE PROTEIN WITH METALLOPHOSPHOESTERASE DOMAIN-RELATED"/>
    <property type="match status" value="1"/>
</dbReference>
<gene>
    <name evidence="3" type="ORF">COU28_04195</name>
</gene>
<dbReference type="InterPro" id="IPR004843">
    <property type="entry name" value="Calcineurin-like_PHP"/>
</dbReference>
<reference evidence="4" key="1">
    <citation type="submission" date="2017-09" db="EMBL/GenBank/DDBJ databases">
        <title>Depth-based differentiation of microbial function through sediment-hosted aquifers and enrichment of novel symbionts in the deep terrestrial subsurface.</title>
        <authorList>
            <person name="Probst A.J."/>
            <person name="Ladd B."/>
            <person name="Jarett J.K."/>
            <person name="Geller-Mcgrath D.E."/>
            <person name="Sieber C.M.K."/>
            <person name="Emerson J.B."/>
            <person name="Anantharaman K."/>
            <person name="Thomas B.C."/>
            <person name="Malmstrom R."/>
            <person name="Stieglmeier M."/>
            <person name="Klingl A."/>
            <person name="Woyke T."/>
            <person name="Ryan C.M."/>
            <person name="Banfield J.F."/>
        </authorList>
    </citation>
    <scope>NUCLEOTIDE SEQUENCE [LARGE SCALE GENOMIC DNA]</scope>
</reference>
<keyword evidence="1" id="KW-1133">Transmembrane helix</keyword>
<evidence type="ECO:0000313" key="4">
    <source>
        <dbReference type="Proteomes" id="UP000230852"/>
    </source>
</evidence>
<feature type="transmembrane region" description="Helical" evidence="1">
    <location>
        <begin position="6"/>
        <end position="28"/>
    </location>
</feature>
<accession>A0A2H0TXP7</accession>
<organism evidence="3 4">
    <name type="scientific">Candidatus Magasanikbacteria bacterium CG10_big_fil_rev_8_21_14_0_10_36_16</name>
    <dbReference type="NCBI Taxonomy" id="1974645"/>
    <lineage>
        <taxon>Bacteria</taxon>
        <taxon>Candidatus Magasanikiibacteriota</taxon>
    </lineage>
</organism>
<dbReference type="Gene3D" id="3.60.21.10">
    <property type="match status" value="1"/>
</dbReference>
<protein>
    <recommendedName>
        <fullName evidence="2">Calcineurin-like phosphoesterase domain-containing protein</fullName>
    </recommendedName>
</protein>
<dbReference type="Proteomes" id="UP000230852">
    <property type="component" value="Unassembled WGS sequence"/>
</dbReference>
<keyword evidence="1" id="KW-0812">Transmembrane</keyword>
<evidence type="ECO:0000256" key="1">
    <source>
        <dbReference type="SAM" id="Phobius"/>
    </source>
</evidence>
<proteinExistence type="predicted"/>
<name>A0A2H0TXP7_9BACT</name>
<dbReference type="GO" id="GO:0016787">
    <property type="term" value="F:hydrolase activity"/>
    <property type="evidence" value="ECO:0007669"/>
    <property type="project" value="InterPro"/>
</dbReference>
<dbReference type="PANTHER" id="PTHR31302:SF0">
    <property type="entry name" value="TRANSMEMBRANE PROTEIN WITH METALLOPHOSPHOESTERASE DOMAIN"/>
    <property type="match status" value="1"/>
</dbReference>
<evidence type="ECO:0000259" key="2">
    <source>
        <dbReference type="Pfam" id="PF00149"/>
    </source>
</evidence>
<feature type="transmembrane region" description="Helical" evidence="1">
    <location>
        <begin position="40"/>
        <end position="61"/>
    </location>
</feature>
<dbReference type="EMBL" id="PFBU01000078">
    <property type="protein sequence ID" value="PIR77981.1"/>
    <property type="molecule type" value="Genomic_DNA"/>
</dbReference>
<dbReference type="AlphaFoldDB" id="A0A2H0TXP7"/>
<dbReference type="CDD" id="cd07385">
    <property type="entry name" value="MPP_YkuE_C"/>
    <property type="match status" value="1"/>
</dbReference>
<dbReference type="Pfam" id="PF00149">
    <property type="entry name" value="Metallophos"/>
    <property type="match status" value="1"/>
</dbReference>
<dbReference type="SUPFAM" id="SSF56300">
    <property type="entry name" value="Metallo-dependent phosphatases"/>
    <property type="match status" value="1"/>
</dbReference>
<dbReference type="InterPro" id="IPR051158">
    <property type="entry name" value="Metallophosphoesterase_sf"/>
</dbReference>
<sequence>MPQYYDFLILMILIITAYPAVIFLYSIYKRPNSWEAKHKKITLALSIILLFGTATIIWGSFIEPRLIVINRQEINLDKINEPIKIAFISDLHVGPYKQADWVAKVVKKILDLKPDLVFIGGDNLYNSEYSPEEINYLQPLAELAKQIPTYDVNGNHEYGIGDGKTWNENHIYNADWSVEIQTTMEKLGVHYLANDLNIITVRKQKFYLFGGDSILAGKLDFSILDSRTEELATIALIHNPLFLFTGNYPKMDLTLSGHTHGGQVRLPFLGPIGRIDDLIPLNFYQGLHDLSNGNKIFVTSGIGESGPRARLFNPPEIALLTIE</sequence>
<dbReference type="InterPro" id="IPR029052">
    <property type="entry name" value="Metallo-depent_PP-like"/>
</dbReference>
<feature type="domain" description="Calcineurin-like phosphoesterase" evidence="2">
    <location>
        <begin position="83"/>
        <end position="261"/>
    </location>
</feature>
<comment type="caution">
    <text evidence="3">The sequence shown here is derived from an EMBL/GenBank/DDBJ whole genome shotgun (WGS) entry which is preliminary data.</text>
</comment>
<evidence type="ECO:0000313" key="3">
    <source>
        <dbReference type="EMBL" id="PIR77981.1"/>
    </source>
</evidence>
<keyword evidence="1" id="KW-0472">Membrane</keyword>